<proteinExistence type="predicted"/>
<dbReference type="Proteomes" id="UP000502004">
    <property type="component" value="Chromosome"/>
</dbReference>
<evidence type="ECO:0008006" key="4">
    <source>
        <dbReference type="Google" id="ProtNLM"/>
    </source>
</evidence>
<keyword evidence="3" id="KW-1185">Reference proteome</keyword>
<dbReference type="AlphaFoldDB" id="A0AAE6YIJ3"/>
<evidence type="ECO:0000256" key="1">
    <source>
        <dbReference type="SAM" id="SignalP"/>
    </source>
</evidence>
<evidence type="ECO:0000313" key="2">
    <source>
        <dbReference type="EMBL" id="QIV96082.1"/>
    </source>
</evidence>
<protein>
    <recommendedName>
        <fullName evidence="4">Lipoprotein</fullName>
    </recommendedName>
</protein>
<dbReference type="RefSeq" id="WP_133942204.1">
    <property type="nucleotide sequence ID" value="NZ_CP038241.1"/>
</dbReference>
<organism evidence="2 3">
    <name type="scientific">Allofrancisella inopinata</name>
    <dbReference type="NCBI Taxonomy" id="1085647"/>
    <lineage>
        <taxon>Bacteria</taxon>
        <taxon>Pseudomonadati</taxon>
        <taxon>Pseudomonadota</taxon>
        <taxon>Gammaproteobacteria</taxon>
        <taxon>Thiotrichales</taxon>
        <taxon>Francisellaceae</taxon>
        <taxon>Allofrancisella</taxon>
    </lineage>
</organism>
<evidence type="ECO:0000313" key="3">
    <source>
        <dbReference type="Proteomes" id="UP000502004"/>
    </source>
</evidence>
<sequence>MKKAILKKVMATNVTHTRTKMSIIFLVLVGCTQTVLATDNIQKITNNDPLSKCKMKGNVVIKSDSATVYTDENNETVVLLPKSDKKHPVLLESDSQECTTASS</sequence>
<dbReference type="PROSITE" id="PS51257">
    <property type="entry name" value="PROKAR_LIPOPROTEIN"/>
    <property type="match status" value="1"/>
</dbReference>
<accession>A0AAE6YIJ3</accession>
<dbReference type="EMBL" id="CP038241">
    <property type="protein sequence ID" value="QIV96082.1"/>
    <property type="molecule type" value="Genomic_DNA"/>
</dbReference>
<feature type="signal peptide" evidence="1">
    <location>
        <begin position="1"/>
        <end position="37"/>
    </location>
</feature>
<reference evidence="2 3" key="1">
    <citation type="submission" date="2019-03" db="EMBL/GenBank/DDBJ databases">
        <title>Complete Genome Sequence of Allofrancisella inopinata Strain SYSU YG23 Isolated from Water-Cooling Systems in China.</title>
        <authorList>
            <person name="Ohrman C."/>
            <person name="Uneklint I."/>
            <person name="Sjodin A."/>
        </authorList>
    </citation>
    <scope>NUCLEOTIDE SEQUENCE [LARGE SCALE GENOMIC DNA]</scope>
    <source>
        <strain evidence="2 3">SYSU YG23</strain>
    </source>
</reference>
<dbReference type="KEGG" id="aii:E4K63_04270"/>
<keyword evidence="1" id="KW-0732">Signal</keyword>
<gene>
    <name evidence="2" type="ORF">E4K63_04270</name>
</gene>
<name>A0AAE6YIJ3_9GAMM</name>
<feature type="chain" id="PRO_5041998878" description="Lipoprotein" evidence="1">
    <location>
        <begin position="38"/>
        <end position="103"/>
    </location>
</feature>